<accession>A0ACA9N1V0</accession>
<dbReference type="Proteomes" id="UP000789860">
    <property type="component" value="Unassembled WGS sequence"/>
</dbReference>
<gene>
    <name evidence="1" type="ORF">SCALOS_LOCUS7578</name>
</gene>
<dbReference type="EMBL" id="CAJVPM010017230">
    <property type="protein sequence ID" value="CAG8618815.1"/>
    <property type="molecule type" value="Genomic_DNA"/>
</dbReference>
<name>A0ACA9N1V0_9GLOM</name>
<feature type="non-terminal residue" evidence="1">
    <location>
        <position position="1"/>
    </location>
</feature>
<sequence length="49" mass="6129">AGEAWWDLNNDDDYREEVDYGWVNDERWIDERNIEELLTPINIWPEDYR</sequence>
<evidence type="ECO:0000313" key="1">
    <source>
        <dbReference type="EMBL" id="CAG8618815.1"/>
    </source>
</evidence>
<evidence type="ECO:0000313" key="2">
    <source>
        <dbReference type="Proteomes" id="UP000789860"/>
    </source>
</evidence>
<proteinExistence type="predicted"/>
<reference evidence="1" key="1">
    <citation type="submission" date="2021-06" db="EMBL/GenBank/DDBJ databases">
        <authorList>
            <person name="Kallberg Y."/>
            <person name="Tangrot J."/>
            <person name="Rosling A."/>
        </authorList>
    </citation>
    <scope>NUCLEOTIDE SEQUENCE</scope>
    <source>
        <strain evidence="1">AU212A</strain>
    </source>
</reference>
<keyword evidence="2" id="KW-1185">Reference proteome</keyword>
<organism evidence="1 2">
    <name type="scientific">Scutellospora calospora</name>
    <dbReference type="NCBI Taxonomy" id="85575"/>
    <lineage>
        <taxon>Eukaryota</taxon>
        <taxon>Fungi</taxon>
        <taxon>Fungi incertae sedis</taxon>
        <taxon>Mucoromycota</taxon>
        <taxon>Glomeromycotina</taxon>
        <taxon>Glomeromycetes</taxon>
        <taxon>Diversisporales</taxon>
        <taxon>Gigasporaceae</taxon>
        <taxon>Scutellospora</taxon>
    </lineage>
</organism>
<protein>
    <submittedName>
        <fullName evidence="1">11621_t:CDS:1</fullName>
    </submittedName>
</protein>
<comment type="caution">
    <text evidence="1">The sequence shown here is derived from an EMBL/GenBank/DDBJ whole genome shotgun (WGS) entry which is preliminary data.</text>
</comment>